<feature type="region of interest" description="Disordered" evidence="1">
    <location>
        <begin position="1"/>
        <end position="71"/>
    </location>
</feature>
<comment type="caution">
    <text evidence="2">The sequence shown here is derived from an EMBL/GenBank/DDBJ whole genome shotgun (WGS) entry which is preliminary data.</text>
</comment>
<accession>A0AA39YYV3</accession>
<dbReference type="Proteomes" id="UP001175001">
    <property type="component" value="Unassembled WGS sequence"/>
</dbReference>
<evidence type="ECO:0000256" key="1">
    <source>
        <dbReference type="SAM" id="MobiDB-lite"/>
    </source>
</evidence>
<feature type="compositionally biased region" description="Polar residues" evidence="1">
    <location>
        <begin position="19"/>
        <end position="37"/>
    </location>
</feature>
<name>A0AA39YYV3_9PEZI</name>
<dbReference type="AlphaFoldDB" id="A0AA39YYV3"/>
<evidence type="ECO:0000313" key="3">
    <source>
        <dbReference type="Proteomes" id="UP001175001"/>
    </source>
</evidence>
<proteinExistence type="predicted"/>
<feature type="non-terminal residue" evidence="2">
    <location>
        <position position="89"/>
    </location>
</feature>
<dbReference type="EMBL" id="JAUJDW010000010">
    <property type="protein sequence ID" value="KAK0660655.1"/>
    <property type="molecule type" value="Genomic_DNA"/>
</dbReference>
<evidence type="ECO:0000313" key="2">
    <source>
        <dbReference type="EMBL" id="KAK0660655.1"/>
    </source>
</evidence>
<sequence>MAGAGKRRAKAEAAASSCGEPSSSGGKTSQSPGVQRNSPEHSSESRSSPQSVPRYDGNADPQRPGTTLEISSRNVMDSLGIAAFFASQG</sequence>
<reference evidence="2" key="1">
    <citation type="submission" date="2023-06" db="EMBL/GenBank/DDBJ databases">
        <title>Multi-omics analyses reveal the molecular pathogenesis toolkit of Lasiodiplodia hormozganensis, a cross-kingdom pathogen.</title>
        <authorList>
            <person name="Felix C."/>
            <person name="Meneses R."/>
            <person name="Goncalves M.F.M."/>
            <person name="Tilleman L."/>
            <person name="Duarte A.S."/>
            <person name="Jorrin-Novo J.V."/>
            <person name="Van De Peer Y."/>
            <person name="Deforce D."/>
            <person name="Van Nieuwerburgh F."/>
            <person name="Esteves A.C."/>
            <person name="Alves A."/>
        </authorList>
    </citation>
    <scope>NUCLEOTIDE SEQUENCE</scope>
    <source>
        <strain evidence="2">CBS 339.90</strain>
    </source>
</reference>
<organism evidence="2 3">
    <name type="scientific">Lasiodiplodia hormozganensis</name>
    <dbReference type="NCBI Taxonomy" id="869390"/>
    <lineage>
        <taxon>Eukaryota</taxon>
        <taxon>Fungi</taxon>
        <taxon>Dikarya</taxon>
        <taxon>Ascomycota</taxon>
        <taxon>Pezizomycotina</taxon>
        <taxon>Dothideomycetes</taxon>
        <taxon>Dothideomycetes incertae sedis</taxon>
        <taxon>Botryosphaeriales</taxon>
        <taxon>Botryosphaeriaceae</taxon>
        <taxon>Lasiodiplodia</taxon>
    </lineage>
</organism>
<protein>
    <submittedName>
        <fullName evidence="2">Uncharacterized protein</fullName>
    </submittedName>
</protein>
<keyword evidence="3" id="KW-1185">Reference proteome</keyword>
<gene>
    <name evidence="2" type="ORF">DIS24_g3299</name>
</gene>